<dbReference type="OrthoDB" id="977990at2"/>
<dbReference type="Proteomes" id="UP000053091">
    <property type="component" value="Unassembled WGS sequence"/>
</dbReference>
<dbReference type="AlphaFoldDB" id="A0A0S7BZS0"/>
<evidence type="ECO:0000313" key="2">
    <source>
        <dbReference type="EMBL" id="GAP42900.1"/>
    </source>
</evidence>
<evidence type="ECO:0000256" key="1">
    <source>
        <dbReference type="SAM" id="SignalP"/>
    </source>
</evidence>
<evidence type="ECO:0008006" key="4">
    <source>
        <dbReference type="Google" id="ProtNLM"/>
    </source>
</evidence>
<name>A0A0S7BZS0_9BACT</name>
<gene>
    <name evidence="2" type="ORF">TBC1_111040</name>
</gene>
<feature type="signal peptide" evidence="1">
    <location>
        <begin position="1"/>
        <end position="20"/>
    </location>
</feature>
<organism evidence="2">
    <name type="scientific">Lentimicrobium saccharophilum</name>
    <dbReference type="NCBI Taxonomy" id="1678841"/>
    <lineage>
        <taxon>Bacteria</taxon>
        <taxon>Pseudomonadati</taxon>
        <taxon>Bacteroidota</taxon>
        <taxon>Bacteroidia</taxon>
        <taxon>Bacteroidales</taxon>
        <taxon>Lentimicrobiaceae</taxon>
        <taxon>Lentimicrobium</taxon>
    </lineage>
</organism>
<keyword evidence="1" id="KW-0732">Signal</keyword>
<dbReference type="STRING" id="1678841.TBC1_111040"/>
<feature type="chain" id="PRO_5006633440" description="Protein containing Por secretion system C-terminal sorting domain" evidence="1">
    <location>
        <begin position="21"/>
        <end position="110"/>
    </location>
</feature>
<reference evidence="2" key="1">
    <citation type="journal article" date="2015" name="Genome Announc.">
        <title>Draft Genome Sequence of Bacteroidales Strain TBC1, a Novel Isolate from a Methanogenic Wastewater Treatment System.</title>
        <authorList>
            <person name="Tourlousse D.M."/>
            <person name="Matsuura N."/>
            <person name="Sun L."/>
            <person name="Toyonaga M."/>
            <person name="Kuroda K."/>
            <person name="Ohashi A."/>
            <person name="Cruz R."/>
            <person name="Yamaguchi T."/>
            <person name="Sekiguchi Y."/>
        </authorList>
    </citation>
    <scope>NUCLEOTIDE SEQUENCE [LARGE SCALE GENOMIC DNA]</scope>
    <source>
        <strain evidence="2">TBC1</strain>
    </source>
</reference>
<keyword evidence="3" id="KW-1185">Reference proteome</keyword>
<evidence type="ECO:0000313" key="3">
    <source>
        <dbReference type="Proteomes" id="UP000053091"/>
    </source>
</evidence>
<protein>
    <recommendedName>
        <fullName evidence="4">Protein containing Por secretion system C-terminal sorting domain</fullName>
    </recommendedName>
</protein>
<dbReference type="RefSeq" id="WP_137305443.1">
    <property type="nucleotide sequence ID" value="NZ_DF968182.1"/>
</dbReference>
<accession>A0A0S7BZS0</accession>
<dbReference type="EMBL" id="DF968182">
    <property type="protein sequence ID" value="GAP42900.1"/>
    <property type="molecule type" value="Genomic_DNA"/>
</dbReference>
<sequence>MKTFIFATAIAMMLSISLQASTGGKTGTMKAKVHIFQTNTESVDVYVAKIPGQLVKVTICSASGTPLMKTRIKKQGSRYLRYHLNGLPAGSYDVLVEQNGEVISEMKIQK</sequence>
<proteinExistence type="predicted"/>